<dbReference type="Proteomes" id="UP000253090">
    <property type="component" value="Unassembled WGS sequence"/>
</dbReference>
<accession>A0A369BMZ7</accession>
<reference evidence="1 2" key="1">
    <citation type="submission" date="2018-07" db="EMBL/GenBank/DDBJ databases">
        <title>Genomic Encyclopedia of Type Strains, Phase III (KMG-III): the genomes of soil and plant-associated and newly described type strains.</title>
        <authorList>
            <person name="Whitman W."/>
        </authorList>
    </citation>
    <scope>NUCLEOTIDE SEQUENCE [LARGE SCALE GENOMIC DNA]</scope>
    <source>
        <strain evidence="1 2">CECT 8333</strain>
    </source>
</reference>
<gene>
    <name evidence="1" type="ORF">DFP94_10135</name>
</gene>
<comment type="caution">
    <text evidence="1">The sequence shown here is derived from an EMBL/GenBank/DDBJ whole genome shotgun (WGS) entry which is preliminary data.</text>
</comment>
<dbReference type="AlphaFoldDB" id="A0A369BMZ7"/>
<name>A0A369BMZ7_9BACL</name>
<protein>
    <submittedName>
        <fullName evidence="1">Uncharacterized protein</fullName>
    </submittedName>
</protein>
<dbReference type="EMBL" id="QPJW01000001">
    <property type="protein sequence ID" value="RCX22455.1"/>
    <property type="molecule type" value="Genomic_DNA"/>
</dbReference>
<organism evidence="1 2">
    <name type="scientific">Fontibacillus phaseoli</name>
    <dbReference type="NCBI Taxonomy" id="1416533"/>
    <lineage>
        <taxon>Bacteria</taxon>
        <taxon>Bacillati</taxon>
        <taxon>Bacillota</taxon>
        <taxon>Bacilli</taxon>
        <taxon>Bacillales</taxon>
        <taxon>Paenibacillaceae</taxon>
        <taxon>Fontibacillus</taxon>
    </lineage>
</organism>
<evidence type="ECO:0000313" key="2">
    <source>
        <dbReference type="Proteomes" id="UP000253090"/>
    </source>
</evidence>
<sequence>MRQSLKSRIWQGSPLLTAGGRNEAQALARSAQAEELKAVREIRPSGEYVPRPGS</sequence>
<keyword evidence="2" id="KW-1185">Reference proteome</keyword>
<evidence type="ECO:0000313" key="1">
    <source>
        <dbReference type="EMBL" id="RCX22455.1"/>
    </source>
</evidence>
<proteinExistence type="predicted"/>
<dbReference type="RefSeq" id="WP_181872975.1">
    <property type="nucleotide sequence ID" value="NZ_QPJW01000001.1"/>
</dbReference>